<dbReference type="InterPro" id="IPR001055">
    <property type="entry name" value="Adrenodoxin-like"/>
</dbReference>
<dbReference type="InterPro" id="IPR009737">
    <property type="entry name" value="Aim32/Apd1-like"/>
</dbReference>
<keyword evidence="8" id="KW-1185">Reference proteome</keyword>
<evidence type="ECO:0000256" key="3">
    <source>
        <dbReference type="ARBA" id="ARBA00023004"/>
    </source>
</evidence>
<dbReference type="SUPFAM" id="SSF52833">
    <property type="entry name" value="Thioredoxin-like"/>
    <property type="match status" value="1"/>
</dbReference>
<reference evidence="8" key="1">
    <citation type="submission" date="2016-09" db="EMBL/GenBank/DDBJ databases">
        <authorList>
            <person name="Jeantristanb JTB J.-T."/>
            <person name="Ricardo R."/>
        </authorList>
    </citation>
    <scope>NUCLEOTIDE SEQUENCE [LARGE SCALE GENOMIC DNA]</scope>
</reference>
<gene>
    <name evidence="7" type="ORF">BQ2448_1236</name>
</gene>
<feature type="region of interest" description="Disordered" evidence="5">
    <location>
        <begin position="31"/>
        <end position="57"/>
    </location>
</feature>
<evidence type="ECO:0000313" key="8">
    <source>
        <dbReference type="Proteomes" id="UP000198372"/>
    </source>
</evidence>
<evidence type="ECO:0000313" key="7">
    <source>
        <dbReference type="EMBL" id="SCV69842.1"/>
    </source>
</evidence>
<sequence>MLAIPPRILPSGTVFFIVNALMPTANCQTLSSTSLRRSTSSSSTSSPSSSSSAADKTAANTTTIPALIGSAPQLKRHLVIHTHHDASTWPSHLESTSALYKQLGQRWAKLPQLSKLGFGMSDLGSRKGKGAMDQVGRWDRTTNRFEEPKASAPEEVYSATLYPDFIEVPKISLSSIETFENLFLSLDPVATETAVSATPAPSRRDIYVCTHGTRDCRCGDIGEPLYQKLVERAQRRDLDLDRVRIIGGHKWAGNALVYRQDGECDWLGLLRETDADEVLDYALRKSPITPWWTRWRGRLGIDPDEAKSMYEDATAPGASAETRKKRKETVRDALGDPVQLSFVSWDGVDQYNVTAYEGESVMEAAKRNDLPAILATCGGFCECATCHVHVDVAPEQVGWSEMTDEEDEQLDFAMGRKHDSRLGCQLRVTKALGEWAQSGGRIALPRY</sequence>
<dbReference type="Gene3D" id="3.40.30.10">
    <property type="entry name" value="Glutaredoxin"/>
    <property type="match status" value="1"/>
</dbReference>
<evidence type="ECO:0000256" key="2">
    <source>
        <dbReference type="ARBA" id="ARBA00022723"/>
    </source>
</evidence>
<dbReference type="Gene3D" id="3.10.20.30">
    <property type="match status" value="1"/>
</dbReference>
<evidence type="ECO:0000256" key="1">
    <source>
        <dbReference type="ARBA" id="ARBA00022714"/>
    </source>
</evidence>
<dbReference type="PROSITE" id="PS51085">
    <property type="entry name" value="2FE2S_FER_2"/>
    <property type="match status" value="1"/>
</dbReference>
<dbReference type="InterPro" id="IPR001041">
    <property type="entry name" value="2Fe-2S_ferredoxin-type"/>
</dbReference>
<dbReference type="GO" id="GO:0140647">
    <property type="term" value="P:P450-containing electron transport chain"/>
    <property type="evidence" value="ECO:0007669"/>
    <property type="project" value="InterPro"/>
</dbReference>
<dbReference type="GO" id="GO:0051537">
    <property type="term" value="F:2 iron, 2 sulfur cluster binding"/>
    <property type="evidence" value="ECO:0007669"/>
    <property type="project" value="UniProtKB-KW"/>
</dbReference>
<protein>
    <submittedName>
        <fullName evidence="7">BQ2448_1236 protein</fullName>
    </submittedName>
</protein>
<dbReference type="AlphaFoldDB" id="A0A238F7K5"/>
<accession>A0A238F7K5</accession>
<evidence type="ECO:0000259" key="6">
    <source>
        <dbReference type="PROSITE" id="PS51085"/>
    </source>
</evidence>
<keyword evidence="3" id="KW-0408">Iron</keyword>
<dbReference type="GO" id="GO:0046872">
    <property type="term" value="F:metal ion binding"/>
    <property type="evidence" value="ECO:0007669"/>
    <property type="project" value="UniProtKB-KW"/>
</dbReference>
<keyword evidence="1" id="KW-0001">2Fe-2S</keyword>
<keyword evidence="2" id="KW-0479">Metal-binding</keyword>
<dbReference type="PANTHER" id="PTHR31902">
    <property type="entry name" value="ACTIN PATCHES DISTAL PROTEIN 1"/>
    <property type="match status" value="1"/>
</dbReference>
<dbReference type="OrthoDB" id="10253744at2759"/>
<evidence type="ECO:0000256" key="4">
    <source>
        <dbReference type="ARBA" id="ARBA00023014"/>
    </source>
</evidence>
<evidence type="ECO:0000256" key="5">
    <source>
        <dbReference type="SAM" id="MobiDB-lite"/>
    </source>
</evidence>
<dbReference type="STRING" id="269621.A0A238F7K5"/>
<dbReference type="CDD" id="cd00207">
    <property type="entry name" value="fer2"/>
    <property type="match status" value="1"/>
</dbReference>
<dbReference type="InterPro" id="IPR036249">
    <property type="entry name" value="Thioredoxin-like_sf"/>
</dbReference>
<dbReference type="Pfam" id="PF00111">
    <property type="entry name" value="Fer2"/>
    <property type="match status" value="1"/>
</dbReference>
<keyword evidence="4" id="KW-0411">Iron-sulfur</keyword>
<dbReference type="CDD" id="cd03062">
    <property type="entry name" value="TRX_Fd_Sucrase"/>
    <property type="match status" value="1"/>
</dbReference>
<dbReference type="EMBL" id="FMSP01000005">
    <property type="protein sequence ID" value="SCV69842.1"/>
    <property type="molecule type" value="Genomic_DNA"/>
</dbReference>
<dbReference type="PRINTS" id="PR00355">
    <property type="entry name" value="ADRENODOXIN"/>
</dbReference>
<dbReference type="InterPro" id="IPR012675">
    <property type="entry name" value="Beta-grasp_dom_sf"/>
</dbReference>
<name>A0A238F7K5_9BASI</name>
<feature type="compositionally biased region" description="Low complexity" evidence="5">
    <location>
        <begin position="31"/>
        <end position="52"/>
    </location>
</feature>
<feature type="region of interest" description="Disordered" evidence="5">
    <location>
        <begin position="310"/>
        <end position="330"/>
    </location>
</feature>
<proteinExistence type="predicted"/>
<dbReference type="Pfam" id="PF06999">
    <property type="entry name" value="Suc_Fer-like"/>
    <property type="match status" value="1"/>
</dbReference>
<feature type="domain" description="2Fe-2S ferredoxin-type" evidence="6">
    <location>
        <begin position="338"/>
        <end position="447"/>
    </location>
</feature>
<dbReference type="SUPFAM" id="SSF54292">
    <property type="entry name" value="2Fe-2S ferredoxin-like"/>
    <property type="match status" value="1"/>
</dbReference>
<dbReference type="Proteomes" id="UP000198372">
    <property type="component" value="Unassembled WGS sequence"/>
</dbReference>
<dbReference type="InterPro" id="IPR036010">
    <property type="entry name" value="2Fe-2S_ferredoxin-like_sf"/>
</dbReference>
<organism evidence="7 8">
    <name type="scientific">Microbotryum intermedium</name>
    <dbReference type="NCBI Taxonomy" id="269621"/>
    <lineage>
        <taxon>Eukaryota</taxon>
        <taxon>Fungi</taxon>
        <taxon>Dikarya</taxon>
        <taxon>Basidiomycota</taxon>
        <taxon>Pucciniomycotina</taxon>
        <taxon>Microbotryomycetes</taxon>
        <taxon>Microbotryales</taxon>
        <taxon>Microbotryaceae</taxon>
        <taxon>Microbotryum</taxon>
    </lineage>
</organism>